<dbReference type="Proteomes" id="UP000094444">
    <property type="component" value="Unassembled WGS sequence"/>
</dbReference>
<dbReference type="OrthoDB" id="3664114at2759"/>
<dbReference type="AlphaFoldDB" id="A0A2P5HZD5"/>
<keyword evidence="3" id="KW-1185">Reference proteome</keyword>
<evidence type="ECO:0000313" key="3">
    <source>
        <dbReference type="Proteomes" id="UP000094444"/>
    </source>
</evidence>
<proteinExistence type="predicted"/>
<feature type="chain" id="PRO_5015143175" evidence="1">
    <location>
        <begin position="22"/>
        <end position="129"/>
    </location>
</feature>
<keyword evidence="1" id="KW-0732">Signal</keyword>
<accession>A0A2P5HZD5</accession>
<evidence type="ECO:0000313" key="2">
    <source>
        <dbReference type="EMBL" id="POS75624.1"/>
    </source>
</evidence>
<protein>
    <submittedName>
        <fullName evidence="2">Uncharacterized protein</fullName>
    </submittedName>
</protein>
<feature type="signal peptide" evidence="1">
    <location>
        <begin position="1"/>
        <end position="21"/>
    </location>
</feature>
<sequence>MQFTTSLVSLILAAVTIGVQGSPIEQRQEARRIYAKFWADTTCGADGGAWIEDTVWLQDAQPLGTCIDVSIWDPTFNSTGVEFNNADQLLRVYSQKGCQETGANALFFDVHAVELNCWAQRVESVKFLA</sequence>
<gene>
    <name evidence="2" type="ORF">DHEL01_v205983</name>
</gene>
<evidence type="ECO:0000256" key="1">
    <source>
        <dbReference type="SAM" id="SignalP"/>
    </source>
</evidence>
<comment type="caution">
    <text evidence="2">The sequence shown here is derived from an EMBL/GenBank/DDBJ whole genome shotgun (WGS) entry which is preliminary data.</text>
</comment>
<name>A0A2P5HZD5_DIAHE</name>
<dbReference type="InParanoid" id="A0A2P5HZD5"/>
<organism evidence="2 3">
    <name type="scientific">Diaporthe helianthi</name>
    <dbReference type="NCBI Taxonomy" id="158607"/>
    <lineage>
        <taxon>Eukaryota</taxon>
        <taxon>Fungi</taxon>
        <taxon>Dikarya</taxon>
        <taxon>Ascomycota</taxon>
        <taxon>Pezizomycotina</taxon>
        <taxon>Sordariomycetes</taxon>
        <taxon>Sordariomycetidae</taxon>
        <taxon>Diaporthales</taxon>
        <taxon>Diaporthaceae</taxon>
        <taxon>Diaporthe</taxon>
    </lineage>
</organism>
<dbReference type="EMBL" id="MAVT02000464">
    <property type="protein sequence ID" value="POS75624.1"/>
    <property type="molecule type" value="Genomic_DNA"/>
</dbReference>
<reference evidence="2" key="1">
    <citation type="submission" date="2017-09" db="EMBL/GenBank/DDBJ databases">
        <title>Polyketide synthases of a Diaporthe helianthi virulent isolate.</title>
        <authorList>
            <person name="Baroncelli R."/>
        </authorList>
    </citation>
    <scope>NUCLEOTIDE SEQUENCE [LARGE SCALE GENOMIC DNA]</scope>
    <source>
        <strain evidence="2">7/96</strain>
    </source>
</reference>